<accession>A0A1G1XSE2</accession>
<evidence type="ECO:0000313" key="10">
    <source>
        <dbReference type="Proteomes" id="UP000176260"/>
    </source>
</evidence>
<keyword evidence="4" id="KW-1003">Cell membrane</keyword>
<dbReference type="PANTHER" id="PTHR46494">
    <property type="entry name" value="CORA FAMILY METAL ION TRANSPORTER (EUROFUNG)"/>
    <property type="match status" value="1"/>
</dbReference>
<protein>
    <recommendedName>
        <fullName evidence="11">Magnesium transport protein CorA</fullName>
    </recommendedName>
</protein>
<keyword evidence="3" id="KW-0813">Transport</keyword>
<organism evidence="9 10">
    <name type="scientific">Candidatus Buchananbacteria bacterium RBG_13_39_9</name>
    <dbReference type="NCBI Taxonomy" id="1797531"/>
    <lineage>
        <taxon>Bacteria</taxon>
        <taxon>Candidatus Buchananiibacteriota</taxon>
    </lineage>
</organism>
<dbReference type="SUPFAM" id="SSF143865">
    <property type="entry name" value="CorA soluble domain-like"/>
    <property type="match status" value="1"/>
</dbReference>
<dbReference type="GO" id="GO:0015095">
    <property type="term" value="F:magnesium ion transmembrane transporter activity"/>
    <property type="evidence" value="ECO:0007669"/>
    <property type="project" value="TreeGrafter"/>
</dbReference>
<dbReference type="GO" id="GO:0000287">
    <property type="term" value="F:magnesium ion binding"/>
    <property type="evidence" value="ECO:0007669"/>
    <property type="project" value="TreeGrafter"/>
</dbReference>
<sequence length="310" mass="36699">MSQSQIIKSNQLSWLNIVNGSEKDIDYLRKKFKFNELDLEDSSAHKHAQRPKLLIRPNYFFMVIIFPFYNRKTREIKPSEIDIFITNDHIITIHYNQLAPLKDFFSLCAENNSERETYLNSMPDMLLYEILERLYDALFPMLDHLSIDINNIEKNIFAGRERQMVTEILVVKRNIVYFKKIMQVHRTILLKLASTNMTFFRGQEKSELFYHDLIDQVENIWDTLINYQQTIDALEDTNSALVTFKLNDIMRTLTIFSVIVFPLTLMAAVFGMNVSHMPFAGSEFDFWKIIMVMALASLGMFLYFRHKKWI</sequence>
<evidence type="ECO:0000256" key="7">
    <source>
        <dbReference type="ARBA" id="ARBA00023136"/>
    </source>
</evidence>
<reference evidence="9 10" key="1">
    <citation type="journal article" date="2016" name="Nat. Commun.">
        <title>Thousands of microbial genomes shed light on interconnected biogeochemical processes in an aquifer system.</title>
        <authorList>
            <person name="Anantharaman K."/>
            <person name="Brown C.T."/>
            <person name="Hug L.A."/>
            <person name="Sharon I."/>
            <person name="Castelle C.J."/>
            <person name="Probst A.J."/>
            <person name="Thomas B.C."/>
            <person name="Singh A."/>
            <person name="Wilkins M.J."/>
            <person name="Karaoz U."/>
            <person name="Brodie E.L."/>
            <person name="Williams K.H."/>
            <person name="Hubbard S.S."/>
            <person name="Banfield J.F."/>
        </authorList>
    </citation>
    <scope>NUCLEOTIDE SEQUENCE [LARGE SCALE GENOMIC DNA]</scope>
</reference>
<evidence type="ECO:0000313" key="9">
    <source>
        <dbReference type="EMBL" id="OGY42237.1"/>
    </source>
</evidence>
<dbReference type="Proteomes" id="UP000176260">
    <property type="component" value="Unassembled WGS sequence"/>
</dbReference>
<evidence type="ECO:0000256" key="2">
    <source>
        <dbReference type="ARBA" id="ARBA00009765"/>
    </source>
</evidence>
<evidence type="ECO:0000256" key="8">
    <source>
        <dbReference type="SAM" id="Phobius"/>
    </source>
</evidence>
<keyword evidence="6 8" id="KW-1133">Transmembrane helix</keyword>
<feature type="transmembrane region" description="Helical" evidence="8">
    <location>
        <begin position="286"/>
        <end position="304"/>
    </location>
</feature>
<keyword evidence="7 8" id="KW-0472">Membrane</keyword>
<dbReference type="AlphaFoldDB" id="A0A1G1XSE2"/>
<dbReference type="GO" id="GO:0005886">
    <property type="term" value="C:plasma membrane"/>
    <property type="evidence" value="ECO:0007669"/>
    <property type="project" value="UniProtKB-SubCell"/>
</dbReference>
<dbReference type="PANTHER" id="PTHR46494:SF1">
    <property type="entry name" value="CORA FAMILY METAL ION TRANSPORTER (EUROFUNG)"/>
    <property type="match status" value="1"/>
</dbReference>
<keyword evidence="5 8" id="KW-0812">Transmembrane</keyword>
<dbReference type="SUPFAM" id="SSF144083">
    <property type="entry name" value="Magnesium transport protein CorA, transmembrane region"/>
    <property type="match status" value="1"/>
</dbReference>
<dbReference type="InterPro" id="IPR002523">
    <property type="entry name" value="MgTranspt_CorA/ZnTranspt_ZntB"/>
</dbReference>
<evidence type="ECO:0000256" key="6">
    <source>
        <dbReference type="ARBA" id="ARBA00022989"/>
    </source>
</evidence>
<name>A0A1G1XSE2_9BACT</name>
<comment type="subcellular location">
    <subcellularLocation>
        <location evidence="1">Cell membrane</location>
        <topology evidence="1">Multi-pass membrane protein</topology>
    </subcellularLocation>
</comment>
<dbReference type="CDD" id="cd12822">
    <property type="entry name" value="TmCorA-like"/>
    <property type="match status" value="1"/>
</dbReference>
<dbReference type="GO" id="GO:0015087">
    <property type="term" value="F:cobalt ion transmembrane transporter activity"/>
    <property type="evidence" value="ECO:0007669"/>
    <property type="project" value="TreeGrafter"/>
</dbReference>
<dbReference type="InterPro" id="IPR045863">
    <property type="entry name" value="CorA_TM1_TM2"/>
</dbReference>
<dbReference type="InterPro" id="IPR045861">
    <property type="entry name" value="CorA_cytoplasmic_dom"/>
</dbReference>
<evidence type="ECO:0000256" key="3">
    <source>
        <dbReference type="ARBA" id="ARBA00022448"/>
    </source>
</evidence>
<dbReference type="EMBL" id="MHIA01000016">
    <property type="protein sequence ID" value="OGY42237.1"/>
    <property type="molecule type" value="Genomic_DNA"/>
</dbReference>
<dbReference type="GO" id="GO:0050897">
    <property type="term" value="F:cobalt ion binding"/>
    <property type="evidence" value="ECO:0007669"/>
    <property type="project" value="TreeGrafter"/>
</dbReference>
<dbReference type="Gene3D" id="1.20.58.340">
    <property type="entry name" value="Magnesium transport protein CorA, transmembrane region"/>
    <property type="match status" value="2"/>
</dbReference>
<dbReference type="Gene3D" id="3.30.460.20">
    <property type="entry name" value="CorA soluble domain-like"/>
    <property type="match status" value="1"/>
</dbReference>
<gene>
    <name evidence="9" type="ORF">A2Y67_01855</name>
</gene>
<evidence type="ECO:0000256" key="5">
    <source>
        <dbReference type="ARBA" id="ARBA00022692"/>
    </source>
</evidence>
<comment type="caution">
    <text evidence="9">The sequence shown here is derived from an EMBL/GenBank/DDBJ whole genome shotgun (WGS) entry which is preliminary data.</text>
</comment>
<feature type="transmembrane region" description="Helical" evidence="8">
    <location>
        <begin position="253"/>
        <end position="274"/>
    </location>
</feature>
<dbReference type="Pfam" id="PF01544">
    <property type="entry name" value="CorA"/>
    <property type="match status" value="1"/>
</dbReference>
<evidence type="ECO:0000256" key="1">
    <source>
        <dbReference type="ARBA" id="ARBA00004651"/>
    </source>
</evidence>
<comment type="similarity">
    <text evidence="2">Belongs to the CorA metal ion transporter (MIT) (TC 1.A.35) family.</text>
</comment>
<proteinExistence type="inferred from homology"/>
<evidence type="ECO:0008006" key="11">
    <source>
        <dbReference type="Google" id="ProtNLM"/>
    </source>
</evidence>
<evidence type="ECO:0000256" key="4">
    <source>
        <dbReference type="ARBA" id="ARBA00022475"/>
    </source>
</evidence>